<evidence type="ECO:0000256" key="5">
    <source>
        <dbReference type="SAM" id="SignalP"/>
    </source>
</evidence>
<dbReference type="PRINTS" id="PR00131">
    <property type="entry name" value="GLHYDRLASE1"/>
</dbReference>
<sequence>MLLRSKNDQFVAMMVLFLVGFHGICLAEENINRRSFPEGFVFGTASAAYQYEGAVKEDGRGPTIWDKFAHTFGKILDFSNADVALDHYHRFQEDIQLMKDMGMDAFRLSIAWSRIFPNGSGKINQAGVDHYNKVIDSLLANGIGPYVTLYHWDLPLALEDKYKGWLSPDIIQDFAIYAETCFLAFGDRVKHWITLNEPHNFVQQGYDLGSQPPARCSILLHAFCSEGNSGTEPYIAAHNALLAHATAVNIYRQKYKQNQQGSIGISLDSYWYESATNHKEDIEATKRAMDFQLGWFIEPLVFGNYPSTMISRVGSRLPKFSQEESSLLKGSFDFIGINHYTTWYARSNITNLIGFLFNDTTSDSGATVLPLRLGKPIPDRANSVWLFIVPHGIRSLMNYIRVKYGNPTIIITENGMDDPNSLFISRKDALKDEKRIKYHKDYLTNLLASIREDGCNVKGYFVWSLLDNWEWQEGFSSRFGLYYVDYNDNLKRYPKNSVKWFNNFLSSA</sequence>
<dbReference type="FunFam" id="3.20.20.80:FF:000020">
    <property type="entry name" value="Beta-glucosidase 12"/>
    <property type="match status" value="1"/>
</dbReference>
<dbReference type="OrthoDB" id="65569at2759"/>
<gene>
    <name evidence="7" type="primary">LOC107795840</name>
</gene>
<dbReference type="STRING" id="4097.A0A1S4ABP5"/>
<dbReference type="GeneID" id="107795840"/>
<dbReference type="Gene3D" id="3.20.20.80">
    <property type="entry name" value="Glycosidases"/>
    <property type="match status" value="1"/>
</dbReference>
<dbReference type="PANTHER" id="PTHR10353">
    <property type="entry name" value="GLYCOSYL HYDROLASE"/>
    <property type="match status" value="1"/>
</dbReference>
<dbReference type="Proteomes" id="UP000790787">
    <property type="component" value="Chromosome 20"/>
</dbReference>
<dbReference type="Pfam" id="PF00232">
    <property type="entry name" value="Glyco_hydro_1"/>
    <property type="match status" value="1"/>
</dbReference>
<evidence type="ECO:0000256" key="4">
    <source>
        <dbReference type="RuleBase" id="RU003690"/>
    </source>
</evidence>
<organism evidence="6 7">
    <name type="scientific">Nicotiana tabacum</name>
    <name type="common">Common tobacco</name>
    <dbReference type="NCBI Taxonomy" id="4097"/>
    <lineage>
        <taxon>Eukaryota</taxon>
        <taxon>Viridiplantae</taxon>
        <taxon>Streptophyta</taxon>
        <taxon>Embryophyta</taxon>
        <taxon>Tracheophyta</taxon>
        <taxon>Spermatophyta</taxon>
        <taxon>Magnoliopsida</taxon>
        <taxon>eudicotyledons</taxon>
        <taxon>Gunneridae</taxon>
        <taxon>Pentapetalae</taxon>
        <taxon>asterids</taxon>
        <taxon>lamiids</taxon>
        <taxon>Solanales</taxon>
        <taxon>Solanaceae</taxon>
        <taxon>Nicotianoideae</taxon>
        <taxon>Nicotianeae</taxon>
        <taxon>Nicotiana</taxon>
    </lineage>
</organism>
<dbReference type="GO" id="GO:0005975">
    <property type="term" value="P:carbohydrate metabolic process"/>
    <property type="evidence" value="ECO:0007669"/>
    <property type="project" value="InterPro"/>
</dbReference>
<keyword evidence="6" id="KW-1185">Reference proteome</keyword>
<name>A0A1S4ABP5_TOBAC</name>
<proteinExistence type="inferred from homology"/>
<evidence type="ECO:0000256" key="1">
    <source>
        <dbReference type="ARBA" id="ARBA00010838"/>
    </source>
</evidence>
<feature type="chain" id="PRO_5010387199" evidence="5">
    <location>
        <begin position="28"/>
        <end position="508"/>
    </location>
</feature>
<keyword evidence="3" id="KW-0326">Glycosidase</keyword>
<reference evidence="6" key="1">
    <citation type="journal article" date="2014" name="Nat. Commun.">
        <title>The tobacco genome sequence and its comparison with those of tomato and potato.</title>
        <authorList>
            <person name="Sierro N."/>
            <person name="Battey J.N."/>
            <person name="Ouadi S."/>
            <person name="Bakaher N."/>
            <person name="Bovet L."/>
            <person name="Willig A."/>
            <person name="Goepfert S."/>
            <person name="Peitsch M.C."/>
            <person name="Ivanov N.V."/>
        </authorList>
    </citation>
    <scope>NUCLEOTIDE SEQUENCE [LARGE SCALE GENOMIC DNA]</scope>
</reference>
<dbReference type="PaxDb" id="4097-A0A1S4ABP5"/>
<dbReference type="RefSeq" id="XP_016474031.1">
    <property type="nucleotide sequence ID" value="XM_016618545.1"/>
</dbReference>
<evidence type="ECO:0000313" key="6">
    <source>
        <dbReference type="Proteomes" id="UP000790787"/>
    </source>
</evidence>
<dbReference type="PANTHER" id="PTHR10353:SF302">
    <property type="entry name" value="BETA-GLUCOSIDASE 40"/>
    <property type="match status" value="1"/>
</dbReference>
<comment type="similarity">
    <text evidence="1 4">Belongs to the glycosyl hydrolase 1 family.</text>
</comment>
<dbReference type="RefSeq" id="XP_016474031.1">
    <property type="nucleotide sequence ID" value="XM_016618545.2"/>
</dbReference>
<dbReference type="OMA" id="VIANSFW"/>
<evidence type="ECO:0000313" key="7">
    <source>
        <dbReference type="RefSeq" id="XP_016474031.1"/>
    </source>
</evidence>
<feature type="signal peptide" evidence="5">
    <location>
        <begin position="1"/>
        <end position="27"/>
    </location>
</feature>
<dbReference type="SUPFAM" id="SSF51445">
    <property type="entry name" value="(Trans)glycosidases"/>
    <property type="match status" value="1"/>
</dbReference>
<dbReference type="GO" id="GO:0008422">
    <property type="term" value="F:beta-glucosidase activity"/>
    <property type="evidence" value="ECO:0000318"/>
    <property type="project" value="GO_Central"/>
</dbReference>
<protein>
    <submittedName>
        <fullName evidence="7">Beta-glucosidase 6-like</fullName>
    </submittedName>
</protein>
<dbReference type="PROSITE" id="PS00653">
    <property type="entry name" value="GLYCOSYL_HYDROL_F1_2"/>
    <property type="match status" value="1"/>
</dbReference>
<keyword evidence="5" id="KW-0732">Signal</keyword>
<reference evidence="7" key="2">
    <citation type="submission" date="2025-08" db="UniProtKB">
        <authorList>
            <consortium name="RefSeq"/>
        </authorList>
    </citation>
    <scope>IDENTIFICATION</scope>
    <source>
        <tissue evidence="7">Leaf</tissue>
    </source>
</reference>
<evidence type="ECO:0000256" key="2">
    <source>
        <dbReference type="ARBA" id="ARBA00022801"/>
    </source>
</evidence>
<dbReference type="InterPro" id="IPR017853">
    <property type="entry name" value="GH"/>
</dbReference>
<dbReference type="AlphaFoldDB" id="A0A1S4ABP5"/>
<dbReference type="InterPro" id="IPR001360">
    <property type="entry name" value="Glyco_hydro_1"/>
</dbReference>
<dbReference type="KEGG" id="nta:107795840"/>
<evidence type="ECO:0000256" key="3">
    <source>
        <dbReference type="ARBA" id="ARBA00023295"/>
    </source>
</evidence>
<dbReference type="InterPro" id="IPR033132">
    <property type="entry name" value="GH_1_N_CS"/>
</dbReference>
<keyword evidence="2" id="KW-0378">Hydrolase</keyword>
<accession>A0A1S4ABP5</accession>
<dbReference type="SMR" id="A0A1S4ABP5"/>